<reference evidence="2" key="1">
    <citation type="submission" date="2021-09" db="EMBL/GenBank/DDBJ databases">
        <title>Genomic analysis of Ralstonia spp.</title>
        <authorList>
            <person name="Aburjaile F."/>
            <person name="Ariute J.C."/>
            <person name="Pais A.K.L."/>
            <person name="Albuquerque G.M.R."/>
            <person name="Silva A.M.F."/>
            <person name="Brenig B."/>
            <person name="Azevedo V."/>
            <person name="Matiuzzi M."/>
            <person name="Ramos R."/>
            <person name="Goes-Neto A."/>
            <person name="Soares S."/>
            <person name="Iseppon A.M.B."/>
            <person name="Souza E."/>
            <person name="Gama M."/>
        </authorList>
    </citation>
    <scope>NUCLEOTIDE SEQUENCE</scope>
    <source>
        <strain evidence="2">CCRMRs91</strain>
    </source>
</reference>
<dbReference type="RefSeq" id="WP_271657419.1">
    <property type="nucleotide sequence ID" value="NZ_JAIVFG010000084.1"/>
</dbReference>
<proteinExistence type="predicted"/>
<name>A0AAW5ZVI2_RALSL</name>
<dbReference type="AlphaFoldDB" id="A0AAW5ZVI2"/>
<comment type="caution">
    <text evidence="2">The sequence shown here is derived from an EMBL/GenBank/DDBJ whole genome shotgun (WGS) entry which is preliminary data.</text>
</comment>
<dbReference type="Pfam" id="PF08592">
    <property type="entry name" value="Anthrone_oxy"/>
    <property type="match status" value="1"/>
</dbReference>
<accession>A0AAW5ZVI2</accession>
<keyword evidence="1" id="KW-0812">Transmembrane</keyword>
<dbReference type="InterPro" id="IPR013901">
    <property type="entry name" value="Anthrone_oxy"/>
</dbReference>
<feature type="transmembrane region" description="Helical" evidence="1">
    <location>
        <begin position="84"/>
        <end position="105"/>
    </location>
</feature>
<organism evidence="2 3">
    <name type="scientific">Ralstonia solanacearum</name>
    <name type="common">Pseudomonas solanacearum</name>
    <dbReference type="NCBI Taxonomy" id="305"/>
    <lineage>
        <taxon>Bacteria</taxon>
        <taxon>Pseudomonadati</taxon>
        <taxon>Pseudomonadota</taxon>
        <taxon>Betaproteobacteria</taxon>
        <taxon>Burkholderiales</taxon>
        <taxon>Burkholderiaceae</taxon>
        <taxon>Ralstonia</taxon>
        <taxon>Ralstonia solanacearum species complex</taxon>
    </lineage>
</organism>
<dbReference type="EMBL" id="JAIVFG010000084">
    <property type="protein sequence ID" value="MDB0573941.1"/>
    <property type="molecule type" value="Genomic_DNA"/>
</dbReference>
<dbReference type="Proteomes" id="UP001144050">
    <property type="component" value="Unassembled WGS sequence"/>
</dbReference>
<gene>
    <name evidence="2" type="ORF">LBW59_24705</name>
</gene>
<evidence type="ECO:0000256" key="1">
    <source>
        <dbReference type="SAM" id="Phobius"/>
    </source>
</evidence>
<evidence type="ECO:0000313" key="2">
    <source>
        <dbReference type="EMBL" id="MDB0573941.1"/>
    </source>
</evidence>
<feature type="transmembrane region" description="Helical" evidence="1">
    <location>
        <begin position="53"/>
        <end position="75"/>
    </location>
</feature>
<feature type="transmembrane region" description="Helical" evidence="1">
    <location>
        <begin position="7"/>
        <end position="33"/>
    </location>
</feature>
<evidence type="ECO:0000313" key="3">
    <source>
        <dbReference type="Proteomes" id="UP001144050"/>
    </source>
</evidence>
<protein>
    <submittedName>
        <fullName evidence="2">DUF1772 domain-containing protein</fullName>
    </submittedName>
</protein>
<keyword evidence="1" id="KW-1133">Transmembrane helix</keyword>
<keyword evidence="1" id="KW-0472">Membrane</keyword>
<sequence>MHMTLRLIFNMLAVCGTGVFNGALLFIGVTLGAYWKSLPPVEFLEWFSRNSHFIARSLPVCLAASVVGLAGSLWADWQSEQQRYLWCAALLCIAVLLIITSLYNGPMNRQFSSRSMLPDQVPKALKIWLATHAARIALSQTASAIAVFAIGR</sequence>